<organism evidence="10 11">
    <name type="scientific">Candidatus Merdimorpha stercoravium</name>
    <dbReference type="NCBI Taxonomy" id="2840863"/>
    <lineage>
        <taxon>Bacteria</taxon>
        <taxon>Pseudomonadati</taxon>
        <taxon>Bacteroidota</taxon>
        <taxon>Flavobacteriia</taxon>
        <taxon>Flavobacteriales</taxon>
        <taxon>Candidatus Merdimorpha</taxon>
    </lineage>
</organism>
<keyword evidence="4 7" id="KW-0665">Pyrimidine biosynthesis</keyword>
<dbReference type="InterPro" id="IPR036901">
    <property type="entry name" value="Asp/Orn_carbamoylTrfase_sf"/>
</dbReference>
<feature type="binding site" evidence="7">
    <location>
        <position position="109"/>
    </location>
    <ligand>
        <name>carbamoyl phosphate</name>
        <dbReference type="ChEBI" id="CHEBI:58228"/>
    </ligand>
</feature>
<feature type="binding site" evidence="7">
    <location>
        <position position="59"/>
    </location>
    <ligand>
        <name>carbamoyl phosphate</name>
        <dbReference type="ChEBI" id="CHEBI:58228"/>
    </ligand>
</feature>
<proteinExistence type="inferred from homology"/>
<evidence type="ECO:0000256" key="7">
    <source>
        <dbReference type="HAMAP-Rule" id="MF_00001"/>
    </source>
</evidence>
<comment type="catalytic activity">
    <reaction evidence="6 7">
        <text>carbamoyl phosphate + L-aspartate = N-carbamoyl-L-aspartate + phosphate + H(+)</text>
        <dbReference type="Rhea" id="RHEA:20013"/>
        <dbReference type="ChEBI" id="CHEBI:15378"/>
        <dbReference type="ChEBI" id="CHEBI:29991"/>
        <dbReference type="ChEBI" id="CHEBI:32814"/>
        <dbReference type="ChEBI" id="CHEBI:43474"/>
        <dbReference type="ChEBI" id="CHEBI:58228"/>
        <dbReference type="EC" id="2.1.3.2"/>
    </reaction>
</comment>
<comment type="subunit">
    <text evidence="7">Heterododecamer (2C3:3R2) of six catalytic PyrB chains organized as two trimers (C3), and six regulatory PyrI chains organized as three dimers (R2).</text>
</comment>
<evidence type="ECO:0000256" key="5">
    <source>
        <dbReference type="ARBA" id="ARBA00043884"/>
    </source>
</evidence>
<dbReference type="GO" id="GO:0006520">
    <property type="term" value="P:amino acid metabolic process"/>
    <property type="evidence" value="ECO:0007669"/>
    <property type="project" value="InterPro"/>
</dbReference>
<dbReference type="NCBIfam" id="TIGR00670">
    <property type="entry name" value="asp_carb_tr"/>
    <property type="match status" value="1"/>
</dbReference>
<dbReference type="EMBL" id="DVLY01000168">
    <property type="protein sequence ID" value="HIT98504.1"/>
    <property type="molecule type" value="Genomic_DNA"/>
</dbReference>
<dbReference type="GO" id="GO:0006207">
    <property type="term" value="P:'de novo' pyrimidine nucleobase biosynthetic process"/>
    <property type="evidence" value="ECO:0007669"/>
    <property type="project" value="InterPro"/>
</dbReference>
<comment type="pathway">
    <text evidence="1 7">Pyrimidine metabolism; UMP biosynthesis via de novo pathway; (S)-dihydroorotate from bicarbonate: step 2/3.</text>
</comment>
<evidence type="ECO:0000259" key="8">
    <source>
        <dbReference type="Pfam" id="PF00185"/>
    </source>
</evidence>
<evidence type="ECO:0000259" key="9">
    <source>
        <dbReference type="Pfam" id="PF02729"/>
    </source>
</evidence>
<dbReference type="GO" id="GO:0004070">
    <property type="term" value="F:aspartate carbamoyltransferase activity"/>
    <property type="evidence" value="ECO:0007669"/>
    <property type="project" value="UniProtKB-UniRule"/>
</dbReference>
<feature type="binding site" evidence="7">
    <location>
        <position position="265"/>
    </location>
    <ligand>
        <name>carbamoyl phosphate</name>
        <dbReference type="ChEBI" id="CHEBI:58228"/>
    </ligand>
</feature>
<evidence type="ECO:0000256" key="1">
    <source>
        <dbReference type="ARBA" id="ARBA00004852"/>
    </source>
</evidence>
<feature type="domain" description="Aspartate/ornithine carbamoyltransferase carbamoyl-P binding" evidence="9">
    <location>
        <begin position="8"/>
        <end position="149"/>
    </location>
</feature>
<feature type="binding site" evidence="7">
    <location>
        <position position="137"/>
    </location>
    <ligand>
        <name>carbamoyl phosphate</name>
        <dbReference type="ChEBI" id="CHEBI:58228"/>
    </ligand>
</feature>
<dbReference type="EC" id="2.1.3.2" evidence="7"/>
<dbReference type="SUPFAM" id="SSF53671">
    <property type="entry name" value="Aspartate/ornithine carbamoyltransferase"/>
    <property type="match status" value="1"/>
</dbReference>
<dbReference type="InterPro" id="IPR006131">
    <property type="entry name" value="Asp_carbamoyltransf_Asp/Orn-bd"/>
</dbReference>
<feature type="binding site" evidence="7">
    <location>
        <position position="266"/>
    </location>
    <ligand>
        <name>carbamoyl phosphate</name>
        <dbReference type="ChEBI" id="CHEBI:58228"/>
    </ligand>
</feature>
<dbReference type="Proteomes" id="UP000824161">
    <property type="component" value="Unassembled WGS sequence"/>
</dbReference>
<dbReference type="PRINTS" id="PR00100">
    <property type="entry name" value="AOTCASE"/>
</dbReference>
<feature type="binding site" evidence="7">
    <location>
        <position position="170"/>
    </location>
    <ligand>
        <name>L-aspartate</name>
        <dbReference type="ChEBI" id="CHEBI:29991"/>
    </ligand>
</feature>
<feature type="binding site" evidence="7">
    <location>
        <position position="60"/>
    </location>
    <ligand>
        <name>carbamoyl phosphate</name>
        <dbReference type="ChEBI" id="CHEBI:58228"/>
    </ligand>
</feature>
<feature type="binding site" evidence="7">
    <location>
        <position position="224"/>
    </location>
    <ligand>
        <name>L-aspartate</name>
        <dbReference type="ChEBI" id="CHEBI:29991"/>
    </ligand>
</feature>
<comment type="function">
    <text evidence="5 7">Catalyzes the condensation of carbamoyl phosphate and aspartate to form carbamoyl aspartate and inorganic phosphate, the committed step in the de novo pyrimidine nucleotide biosynthesis pathway.</text>
</comment>
<evidence type="ECO:0000313" key="11">
    <source>
        <dbReference type="Proteomes" id="UP000824161"/>
    </source>
</evidence>
<dbReference type="PANTHER" id="PTHR45753:SF6">
    <property type="entry name" value="ASPARTATE CARBAMOYLTRANSFERASE"/>
    <property type="match status" value="1"/>
</dbReference>
<dbReference type="AlphaFoldDB" id="A0A9D1HAZ5"/>
<dbReference type="InterPro" id="IPR006132">
    <property type="entry name" value="Asp/Orn_carbamoyltranf_P-bd"/>
</dbReference>
<evidence type="ECO:0000256" key="6">
    <source>
        <dbReference type="ARBA" id="ARBA00048859"/>
    </source>
</evidence>
<dbReference type="PROSITE" id="PS00097">
    <property type="entry name" value="CARBAMOYLTRANSFERASE"/>
    <property type="match status" value="1"/>
</dbReference>
<dbReference type="PRINTS" id="PR00101">
    <property type="entry name" value="ATCASE"/>
</dbReference>
<evidence type="ECO:0000256" key="4">
    <source>
        <dbReference type="ARBA" id="ARBA00022975"/>
    </source>
</evidence>
<comment type="similarity">
    <text evidence="2 7">Belongs to the aspartate/ornithine carbamoyltransferase superfamily. ATCase family.</text>
</comment>
<name>A0A9D1HAZ5_9FLAO</name>
<evidence type="ECO:0000256" key="2">
    <source>
        <dbReference type="ARBA" id="ARBA00008896"/>
    </source>
</evidence>
<dbReference type="NCBIfam" id="NF002032">
    <property type="entry name" value="PRK00856.1"/>
    <property type="match status" value="1"/>
</dbReference>
<feature type="binding site" evidence="7">
    <location>
        <position position="140"/>
    </location>
    <ligand>
        <name>carbamoyl phosphate</name>
        <dbReference type="ChEBI" id="CHEBI:58228"/>
    </ligand>
</feature>
<accession>A0A9D1HAZ5</accession>
<dbReference type="InterPro" id="IPR002082">
    <property type="entry name" value="Asp_carbamoyltransf"/>
</dbReference>
<reference evidence="10" key="1">
    <citation type="submission" date="2020-10" db="EMBL/GenBank/DDBJ databases">
        <authorList>
            <person name="Gilroy R."/>
        </authorList>
    </citation>
    <scope>NUCLEOTIDE SEQUENCE</scope>
    <source>
        <strain evidence="10">1383</strain>
    </source>
</reference>
<gene>
    <name evidence="7" type="primary">pyrB</name>
    <name evidence="10" type="ORF">IAC44_06680</name>
</gene>
<sequence length="308" mass="34218">MDSLSVDHLLGIKYLNKNDIELILRTAETFSEVLSRPIKKVPSLNGTTIANLFFENSTRTRTSFELAEKRLSADVVNFSASVSSVSKGETLIDTVNNILSMKVDMVVMRHPDPGACVFLSKNVPAQIVNAGDGTHEHPTQALLDSYSLRRRFGSVKGLKVVIVGDITHSRVAISNIYALQMQGAEVMVCGPATLIPRYIESMGVRVETNLRKALNWCDAANMLRVQHERQDINYFPSRQEYVKLYGLDKELLDSLDKRITILHPGPVNRGVEITSEVADSDQSIILQQVENGVAVRMAVLYLLAAKRH</sequence>
<dbReference type="HAMAP" id="MF_00001">
    <property type="entry name" value="Asp_carb_tr"/>
    <property type="match status" value="1"/>
</dbReference>
<feature type="domain" description="Aspartate/ornithine carbamoyltransferase Asp/Orn-binding" evidence="8">
    <location>
        <begin position="156"/>
        <end position="303"/>
    </location>
</feature>
<dbReference type="PANTHER" id="PTHR45753">
    <property type="entry name" value="ORNITHINE CARBAMOYLTRANSFERASE, MITOCHONDRIAL"/>
    <property type="match status" value="1"/>
</dbReference>
<dbReference type="Pfam" id="PF02729">
    <property type="entry name" value="OTCace_N"/>
    <property type="match status" value="1"/>
</dbReference>
<dbReference type="GO" id="GO:0016597">
    <property type="term" value="F:amino acid binding"/>
    <property type="evidence" value="ECO:0007669"/>
    <property type="project" value="InterPro"/>
</dbReference>
<feature type="binding site" evidence="7">
    <location>
        <position position="87"/>
    </location>
    <ligand>
        <name>L-aspartate</name>
        <dbReference type="ChEBI" id="CHEBI:29991"/>
    </ligand>
</feature>
<keyword evidence="3 7" id="KW-0808">Transferase</keyword>
<evidence type="ECO:0000313" key="10">
    <source>
        <dbReference type="EMBL" id="HIT98504.1"/>
    </source>
</evidence>
<dbReference type="InterPro" id="IPR006130">
    <property type="entry name" value="Asp/Orn_carbamoylTrfase"/>
</dbReference>
<protein>
    <recommendedName>
        <fullName evidence="7">Aspartate carbamoyltransferase</fullName>
        <ecNumber evidence="7">2.1.3.2</ecNumber>
    </recommendedName>
    <alternativeName>
        <fullName evidence="7">Aspartate transcarbamylase</fullName>
        <shortName evidence="7">ATCase</shortName>
    </alternativeName>
</protein>
<comment type="caution">
    <text evidence="10">The sequence shown here is derived from an EMBL/GenBank/DDBJ whole genome shotgun (WGS) entry which is preliminary data.</text>
</comment>
<dbReference type="GO" id="GO:0044205">
    <property type="term" value="P:'de novo' UMP biosynthetic process"/>
    <property type="evidence" value="ECO:0007669"/>
    <property type="project" value="UniProtKB-UniRule"/>
</dbReference>
<evidence type="ECO:0000256" key="3">
    <source>
        <dbReference type="ARBA" id="ARBA00022679"/>
    </source>
</evidence>
<dbReference type="Gene3D" id="3.40.50.1370">
    <property type="entry name" value="Aspartate/ornithine carbamoyltransferase"/>
    <property type="match status" value="2"/>
</dbReference>
<dbReference type="Pfam" id="PF00185">
    <property type="entry name" value="OTCace"/>
    <property type="match status" value="1"/>
</dbReference>
<reference evidence="10" key="2">
    <citation type="journal article" date="2021" name="PeerJ">
        <title>Extensive microbial diversity within the chicken gut microbiome revealed by metagenomics and culture.</title>
        <authorList>
            <person name="Gilroy R."/>
            <person name="Ravi A."/>
            <person name="Getino M."/>
            <person name="Pursley I."/>
            <person name="Horton D.L."/>
            <person name="Alikhan N.F."/>
            <person name="Baker D."/>
            <person name="Gharbi K."/>
            <person name="Hall N."/>
            <person name="Watson M."/>
            <person name="Adriaenssens E.M."/>
            <person name="Foster-Nyarko E."/>
            <person name="Jarju S."/>
            <person name="Secka A."/>
            <person name="Antonio M."/>
            <person name="Oren A."/>
            <person name="Chaudhuri R.R."/>
            <person name="La Ragione R."/>
            <person name="Hildebrand F."/>
            <person name="Pallen M.J."/>
        </authorList>
    </citation>
    <scope>NUCLEOTIDE SEQUENCE</scope>
    <source>
        <strain evidence="10">1383</strain>
    </source>
</reference>